<dbReference type="AlphaFoldDB" id="B7BAY5"/>
<sequence length="42" mass="4757">MPLARTVSGYSVTISTVKGGYRFQIEMLKNITLATNSIYMHY</sequence>
<dbReference type="STRING" id="537006.PRABACTJOHN_02194"/>
<evidence type="ECO:0000313" key="1">
    <source>
        <dbReference type="EMBL" id="EEC96404.1"/>
    </source>
</evidence>
<evidence type="ECO:0000313" key="2">
    <source>
        <dbReference type="Proteomes" id="UP000005510"/>
    </source>
</evidence>
<accession>B7BAY5</accession>
<name>B7BAY5_9BACT</name>
<dbReference type="Proteomes" id="UP000005510">
    <property type="component" value="Unassembled WGS sequence"/>
</dbReference>
<gene>
    <name evidence="1" type="ORF">PRABACTJOHN_02194</name>
</gene>
<protein>
    <submittedName>
        <fullName evidence="1">Uncharacterized protein</fullName>
    </submittedName>
</protein>
<dbReference type="HOGENOM" id="CLU_3255246_0_0_10"/>
<dbReference type="EMBL" id="ABYH01000246">
    <property type="protein sequence ID" value="EEC96404.1"/>
    <property type="molecule type" value="Genomic_DNA"/>
</dbReference>
<reference evidence="1 2" key="1">
    <citation type="submission" date="2008-10" db="EMBL/GenBank/DDBJ databases">
        <title>Draft genome sequence of Parabacteroides johnsonii (DSM 18315).</title>
        <authorList>
            <person name="Sudarsanam P."/>
            <person name="Ley R."/>
            <person name="Guruge J."/>
            <person name="Turnbaugh P.J."/>
            <person name="Mahowald M."/>
            <person name="Liep D."/>
            <person name="Gordon J."/>
        </authorList>
    </citation>
    <scope>NUCLEOTIDE SEQUENCE [LARGE SCALE GENOMIC DNA]</scope>
    <source>
        <strain evidence="1 2">DSM 18315</strain>
    </source>
</reference>
<proteinExistence type="predicted"/>
<reference evidence="1 2" key="2">
    <citation type="submission" date="2008-10" db="EMBL/GenBank/DDBJ databases">
        <authorList>
            <person name="Fulton L."/>
            <person name="Clifton S."/>
            <person name="Fulton B."/>
            <person name="Xu J."/>
            <person name="Minx P."/>
            <person name="Pepin K.H."/>
            <person name="Johnson M."/>
            <person name="Bhonagiri V."/>
            <person name="Nash W.E."/>
            <person name="Mardis E.R."/>
            <person name="Wilson R.K."/>
        </authorList>
    </citation>
    <scope>NUCLEOTIDE SEQUENCE [LARGE SCALE GENOMIC DNA]</scope>
    <source>
        <strain evidence="1 2">DSM 18315</strain>
    </source>
</reference>
<comment type="caution">
    <text evidence="1">The sequence shown here is derived from an EMBL/GenBank/DDBJ whole genome shotgun (WGS) entry which is preliminary data.</text>
</comment>
<organism evidence="1 2">
    <name type="scientific">Parabacteroides johnsonii DSM 18315</name>
    <dbReference type="NCBI Taxonomy" id="537006"/>
    <lineage>
        <taxon>Bacteria</taxon>
        <taxon>Pseudomonadati</taxon>
        <taxon>Bacteroidota</taxon>
        <taxon>Bacteroidia</taxon>
        <taxon>Bacteroidales</taxon>
        <taxon>Tannerellaceae</taxon>
        <taxon>Parabacteroides</taxon>
    </lineage>
</organism>